<feature type="signal peptide" evidence="1">
    <location>
        <begin position="1"/>
        <end position="25"/>
    </location>
</feature>
<dbReference type="AlphaFoldDB" id="A0A916VTN0"/>
<proteinExistence type="predicted"/>
<dbReference type="EMBL" id="BMKA01000009">
    <property type="protein sequence ID" value="GGA32492.1"/>
    <property type="molecule type" value="Genomic_DNA"/>
</dbReference>
<comment type="caution">
    <text evidence="2">The sequence shown here is derived from an EMBL/GenBank/DDBJ whole genome shotgun (WGS) entry which is preliminary data.</text>
</comment>
<protein>
    <recommendedName>
        <fullName evidence="4">Metal-binding protein</fullName>
    </recommendedName>
</protein>
<evidence type="ECO:0008006" key="4">
    <source>
        <dbReference type="Google" id="ProtNLM"/>
    </source>
</evidence>
<gene>
    <name evidence="2" type="ORF">GCM10011498_37110</name>
</gene>
<keyword evidence="1" id="KW-0732">Signal</keyword>
<reference evidence="2" key="1">
    <citation type="journal article" date="2014" name="Int. J. Syst. Evol. Microbiol.">
        <title>Complete genome sequence of Corynebacterium casei LMG S-19264T (=DSM 44701T), isolated from a smear-ripened cheese.</title>
        <authorList>
            <consortium name="US DOE Joint Genome Institute (JGI-PGF)"/>
            <person name="Walter F."/>
            <person name="Albersmeier A."/>
            <person name="Kalinowski J."/>
            <person name="Ruckert C."/>
        </authorList>
    </citation>
    <scope>NUCLEOTIDE SEQUENCE</scope>
    <source>
        <strain evidence="2">CGMCC 1.15880</strain>
    </source>
</reference>
<evidence type="ECO:0000313" key="3">
    <source>
        <dbReference type="Proteomes" id="UP000628017"/>
    </source>
</evidence>
<feature type="chain" id="PRO_5037737482" description="Metal-binding protein" evidence="1">
    <location>
        <begin position="26"/>
        <end position="151"/>
    </location>
</feature>
<dbReference type="Pfam" id="PF04214">
    <property type="entry name" value="DUF411"/>
    <property type="match status" value="1"/>
</dbReference>
<dbReference type="InterPro" id="IPR007332">
    <property type="entry name" value="DUF411"/>
</dbReference>
<evidence type="ECO:0000313" key="2">
    <source>
        <dbReference type="EMBL" id="GGA32492.1"/>
    </source>
</evidence>
<organism evidence="2 3">
    <name type="scientific">Neptunicoccus cionae</name>
    <dbReference type="NCBI Taxonomy" id="2035344"/>
    <lineage>
        <taxon>Bacteria</taxon>
        <taxon>Pseudomonadati</taxon>
        <taxon>Pseudomonadota</taxon>
        <taxon>Alphaproteobacteria</taxon>
        <taxon>Rhodobacterales</taxon>
        <taxon>Paracoccaceae</taxon>
        <taxon>Neptunicoccus</taxon>
    </lineage>
</organism>
<evidence type="ECO:0000256" key="1">
    <source>
        <dbReference type="SAM" id="SignalP"/>
    </source>
</evidence>
<keyword evidence="3" id="KW-1185">Reference proteome</keyword>
<accession>A0A916VTN0</accession>
<dbReference type="RefSeq" id="WP_188678745.1">
    <property type="nucleotide sequence ID" value="NZ_BMKA01000009.1"/>
</dbReference>
<dbReference type="Proteomes" id="UP000628017">
    <property type="component" value="Unassembled WGS sequence"/>
</dbReference>
<sequence>MKKLFGFTSLAAAGSAAVLAMSLNAAPLAAETVTLYKNPQCGCCESYADYLRENGFEVDVKPTHDLVQISSDAGIPEDFQGCHTSFIGDYVISGHVPIDVVNKVMSEKPDIAGVTLPGMPMGSPGMGGAKQEPFKVYAIEEGVDPTVYAVE</sequence>
<reference evidence="2" key="2">
    <citation type="submission" date="2020-09" db="EMBL/GenBank/DDBJ databases">
        <authorList>
            <person name="Sun Q."/>
            <person name="Zhou Y."/>
        </authorList>
    </citation>
    <scope>NUCLEOTIDE SEQUENCE</scope>
    <source>
        <strain evidence="2">CGMCC 1.15880</strain>
    </source>
</reference>
<name>A0A916VTN0_9RHOB</name>